<dbReference type="eggNOG" id="ENOG5032YFB">
    <property type="taxonomic scope" value="Bacteria"/>
</dbReference>
<gene>
    <name evidence="1" type="ORF">THERU_07410</name>
</gene>
<evidence type="ECO:0000313" key="1">
    <source>
        <dbReference type="EMBL" id="AHE96909.1"/>
    </source>
</evidence>
<dbReference type="PATRIC" id="fig|75906.3.peg.1430"/>
<keyword evidence="2" id="KW-1185">Reference proteome</keyword>
<organism evidence="2">
    <name type="scientific">Thermocrinis ruber</name>
    <dbReference type="NCBI Taxonomy" id="75906"/>
    <lineage>
        <taxon>Bacteria</taxon>
        <taxon>Pseudomonadati</taxon>
        <taxon>Aquificota</taxon>
        <taxon>Aquificia</taxon>
        <taxon>Aquificales</taxon>
        <taxon>Aquificaceae</taxon>
        <taxon>Thermocrinis</taxon>
    </lineage>
</organism>
<dbReference type="EMBL" id="CP007028">
    <property type="protein sequence ID" value="AHE96909.1"/>
    <property type="molecule type" value="Genomic_DNA"/>
</dbReference>
<dbReference type="RefSeq" id="WP_025306602.1">
    <property type="nucleotide sequence ID" value="NZ_CP007028.1"/>
</dbReference>
<sequence length="275" mass="32018">MCVNGFIFLEQPPPKVSIFLQNVIYYAFVPTHREKIERAIREALASSQEGLRYSELVRYIKEKHPEIKENTIHGALHNLREKIRRGDIKNIAIPERGLFRLVREEAPPKPVEEIREQDLYQPFAQYLTDELEECSKAVPLGGKVFEDKWGTPDVFGIYRFPDYEPIKLPVPEIVSAEIKLDPNQLVVAFGQACAYKLFSHKVYLVVPKGSEEIGRLESLCLRFGLGLILFEIEGKEPRFYIRTRAVKSEPDYMYLNEYLNKLKQRRPNIFKELFG</sequence>
<name>W0DE49_9AQUI</name>
<evidence type="ECO:0000313" key="2">
    <source>
        <dbReference type="Proteomes" id="UP000018914"/>
    </source>
</evidence>
<protein>
    <recommendedName>
        <fullName evidence="3">HTH HARE-type domain-containing protein</fullName>
    </recommendedName>
</protein>
<reference evidence="1 2" key="1">
    <citation type="submission" date="2013-12" db="EMBL/GenBank/DDBJ databases">
        <authorList>
            <consortium name="DOE Joint Genome Institute"/>
            <person name="Eisen J."/>
            <person name="Huntemann M."/>
            <person name="Han J."/>
            <person name="Chen A."/>
            <person name="Kyrpides N."/>
            <person name="Mavromatis K."/>
            <person name="Markowitz V."/>
            <person name="Palaniappan K."/>
            <person name="Ivanova N."/>
            <person name="Schaumberg A."/>
            <person name="Pati A."/>
            <person name="Liolios K."/>
            <person name="Nordberg H.P."/>
            <person name="Cantor M.N."/>
            <person name="Hua S.X."/>
            <person name="Woyke T."/>
        </authorList>
    </citation>
    <scope>NUCLEOTIDE SEQUENCE [LARGE SCALE GENOMIC DNA]</scope>
    <source>
        <strain evidence="1 2">DSM 23557</strain>
    </source>
</reference>
<dbReference type="Proteomes" id="UP000018914">
    <property type="component" value="Chromosome"/>
</dbReference>
<proteinExistence type="predicted"/>
<accession>W0DE49</accession>
<dbReference type="AlphaFoldDB" id="W0DE49"/>
<evidence type="ECO:0008006" key="3">
    <source>
        <dbReference type="Google" id="ProtNLM"/>
    </source>
</evidence>
<dbReference type="HOGENOM" id="CLU_1011688_0_0_0"/>
<dbReference type="KEGG" id="trd:THERU_07410"/>